<evidence type="ECO:0000313" key="1">
    <source>
        <dbReference type="EMBL" id="TEB27625.1"/>
    </source>
</evidence>
<dbReference type="Proteomes" id="UP000298030">
    <property type="component" value="Unassembled WGS sequence"/>
</dbReference>
<dbReference type="EMBL" id="QPFP01000039">
    <property type="protein sequence ID" value="TEB27625.1"/>
    <property type="molecule type" value="Genomic_DNA"/>
</dbReference>
<dbReference type="AlphaFoldDB" id="A0A4Y7T0H5"/>
<name>A0A4Y7T0H5_COPMI</name>
<protein>
    <submittedName>
        <fullName evidence="1">Uncharacterized protein</fullName>
    </submittedName>
</protein>
<sequence length="152" mass="17737">MNQVLSICLYDPVDLPSLVRAHEEVMNSGDPVLYTLDRMPFDSWDFKIVHPMLPSPLRPLLGRHMYNPSPWSGLVQVYRSLQTVTSRAGFLLDWNPVSLLDDPIIVFNTVDTSLFMTQEERIEQVHHVNLAYALWLWAYYYIYIIEHSRMGP</sequence>
<comment type="caution">
    <text evidence="1">The sequence shown here is derived from an EMBL/GenBank/DDBJ whole genome shotgun (WGS) entry which is preliminary data.</text>
</comment>
<proteinExistence type="predicted"/>
<organism evidence="1 2">
    <name type="scientific">Coprinellus micaceus</name>
    <name type="common">Glistening ink-cap mushroom</name>
    <name type="synonym">Coprinus micaceus</name>
    <dbReference type="NCBI Taxonomy" id="71717"/>
    <lineage>
        <taxon>Eukaryota</taxon>
        <taxon>Fungi</taxon>
        <taxon>Dikarya</taxon>
        <taxon>Basidiomycota</taxon>
        <taxon>Agaricomycotina</taxon>
        <taxon>Agaricomycetes</taxon>
        <taxon>Agaricomycetidae</taxon>
        <taxon>Agaricales</taxon>
        <taxon>Agaricineae</taxon>
        <taxon>Psathyrellaceae</taxon>
        <taxon>Coprinellus</taxon>
    </lineage>
</organism>
<gene>
    <name evidence="1" type="ORF">FA13DRAFT_1794758</name>
</gene>
<reference evidence="1 2" key="1">
    <citation type="journal article" date="2019" name="Nat. Ecol. Evol.">
        <title>Megaphylogeny resolves global patterns of mushroom evolution.</title>
        <authorList>
            <person name="Varga T."/>
            <person name="Krizsan K."/>
            <person name="Foldi C."/>
            <person name="Dima B."/>
            <person name="Sanchez-Garcia M."/>
            <person name="Sanchez-Ramirez S."/>
            <person name="Szollosi G.J."/>
            <person name="Szarkandi J.G."/>
            <person name="Papp V."/>
            <person name="Albert L."/>
            <person name="Andreopoulos W."/>
            <person name="Angelini C."/>
            <person name="Antonin V."/>
            <person name="Barry K.W."/>
            <person name="Bougher N.L."/>
            <person name="Buchanan P."/>
            <person name="Buyck B."/>
            <person name="Bense V."/>
            <person name="Catcheside P."/>
            <person name="Chovatia M."/>
            <person name="Cooper J."/>
            <person name="Damon W."/>
            <person name="Desjardin D."/>
            <person name="Finy P."/>
            <person name="Geml J."/>
            <person name="Haridas S."/>
            <person name="Hughes K."/>
            <person name="Justo A."/>
            <person name="Karasinski D."/>
            <person name="Kautmanova I."/>
            <person name="Kiss B."/>
            <person name="Kocsube S."/>
            <person name="Kotiranta H."/>
            <person name="LaButti K.M."/>
            <person name="Lechner B.E."/>
            <person name="Liimatainen K."/>
            <person name="Lipzen A."/>
            <person name="Lukacs Z."/>
            <person name="Mihaltcheva S."/>
            <person name="Morgado L.N."/>
            <person name="Niskanen T."/>
            <person name="Noordeloos M.E."/>
            <person name="Ohm R.A."/>
            <person name="Ortiz-Santana B."/>
            <person name="Ovrebo C."/>
            <person name="Racz N."/>
            <person name="Riley R."/>
            <person name="Savchenko A."/>
            <person name="Shiryaev A."/>
            <person name="Soop K."/>
            <person name="Spirin V."/>
            <person name="Szebenyi C."/>
            <person name="Tomsovsky M."/>
            <person name="Tulloss R.E."/>
            <person name="Uehling J."/>
            <person name="Grigoriev I.V."/>
            <person name="Vagvolgyi C."/>
            <person name="Papp T."/>
            <person name="Martin F.M."/>
            <person name="Miettinen O."/>
            <person name="Hibbett D.S."/>
            <person name="Nagy L.G."/>
        </authorList>
    </citation>
    <scope>NUCLEOTIDE SEQUENCE [LARGE SCALE GENOMIC DNA]</scope>
    <source>
        <strain evidence="1 2">FP101781</strain>
    </source>
</reference>
<accession>A0A4Y7T0H5</accession>
<keyword evidence="2" id="KW-1185">Reference proteome</keyword>
<evidence type="ECO:0000313" key="2">
    <source>
        <dbReference type="Proteomes" id="UP000298030"/>
    </source>
</evidence>